<accession>A0A0M8MSI4</accession>
<evidence type="ECO:0000313" key="12">
    <source>
        <dbReference type="Proteomes" id="UP000037751"/>
    </source>
</evidence>
<feature type="transmembrane region" description="Helical" evidence="10">
    <location>
        <begin position="133"/>
        <end position="155"/>
    </location>
</feature>
<dbReference type="STRING" id="77020.A0A0M8MSI4"/>
<evidence type="ECO:0000256" key="1">
    <source>
        <dbReference type="ARBA" id="ARBA00004477"/>
    </source>
</evidence>
<sequence length="603" mass="68223">MLLQDPPKLATTRRPSWRIAFAVLAFVRILSALWMIVGDCDEVYNYWEPLHLLAMHKSTDEDTAFETWEYAPQYAIRSWAYIALHAVIPRVVSYLPGPTYLGFYALRVTLALISAACDTVLYEQVARYVHVRVARYMLVFLAGCAGMLGASIAFLPSSFVMYTTSVAAGMAMRPASMLSSQRTIVATLAFALGALAGWPFALLLSLPFVWEELLCRGEDATLALFRRCSRWVGAVLLAILTLAMPILLVDSLAYGRLALASVNTIVYNVLSRSRGVGPELYGVEPPSYYAMSMLLHMNVVFPLGLIALPLVGLAAWRMPSRVAQPASCHGTSHAYLLALRVLPVYLWLGVLGMQAHKEERFMYPMYPLLCFNAALSLYLLRAMLEQMYMHITHSPYRASRTILFSSCTLVPLLAACILGAMRSMALVQHYHAPLSLGHILSSLPESHTVCYGKEWHRFPSHFFVPPSMRVEFIPSAFDGILPHHFTRGSDRWPARAPWEQTLTQHLAPLTWMWPWASYTRQVPHHVNDRNEMELDRYVPLSTCTLLVDVDRPWREVDKREPRYRDQTDEWAPLACRSFLDAEASRTAASHLPRWQRWQAMLAP</sequence>
<dbReference type="GO" id="GO:0005789">
    <property type="term" value="C:endoplasmic reticulum membrane"/>
    <property type="evidence" value="ECO:0007669"/>
    <property type="project" value="UniProtKB-SubCell"/>
</dbReference>
<organism evidence="11 12">
    <name type="scientific">Malassezia pachydermatis</name>
    <dbReference type="NCBI Taxonomy" id="77020"/>
    <lineage>
        <taxon>Eukaryota</taxon>
        <taxon>Fungi</taxon>
        <taxon>Dikarya</taxon>
        <taxon>Basidiomycota</taxon>
        <taxon>Ustilaginomycotina</taxon>
        <taxon>Malasseziomycetes</taxon>
        <taxon>Malasseziales</taxon>
        <taxon>Malasseziaceae</taxon>
        <taxon>Malassezia</taxon>
    </lineage>
</organism>
<feature type="transmembrane region" description="Helical" evidence="10">
    <location>
        <begin position="361"/>
        <end position="380"/>
    </location>
</feature>
<comment type="subcellular location">
    <subcellularLocation>
        <location evidence="1 10">Endoplasmic reticulum membrane</location>
        <topology evidence="1 10">Multi-pass membrane protein</topology>
    </subcellularLocation>
</comment>
<dbReference type="UniPathway" id="UPA00378"/>
<dbReference type="AlphaFoldDB" id="A0A0M8MSI4"/>
<evidence type="ECO:0000256" key="4">
    <source>
        <dbReference type="ARBA" id="ARBA00022676"/>
    </source>
</evidence>
<evidence type="ECO:0000256" key="10">
    <source>
        <dbReference type="RuleBase" id="RU363075"/>
    </source>
</evidence>
<feature type="transmembrane region" description="Helical" evidence="10">
    <location>
        <begin position="184"/>
        <end position="210"/>
    </location>
</feature>
<protein>
    <recommendedName>
        <fullName evidence="10">Mannosyltransferase</fullName>
        <ecNumber evidence="10">2.4.1.-</ecNumber>
    </recommendedName>
</protein>
<evidence type="ECO:0000256" key="9">
    <source>
        <dbReference type="ARBA" id="ARBA00023136"/>
    </source>
</evidence>
<dbReference type="RefSeq" id="XP_017993519.1">
    <property type="nucleotide sequence ID" value="XM_018137794.1"/>
</dbReference>
<keyword evidence="7 10" id="KW-0256">Endoplasmic reticulum</keyword>
<feature type="transmembrane region" description="Helical" evidence="10">
    <location>
        <begin position="337"/>
        <end position="355"/>
    </location>
</feature>
<keyword evidence="9 10" id="KW-0472">Membrane</keyword>
<feature type="transmembrane region" description="Helical" evidence="10">
    <location>
        <begin position="20"/>
        <end position="37"/>
    </location>
</feature>
<evidence type="ECO:0000256" key="3">
    <source>
        <dbReference type="ARBA" id="ARBA00007063"/>
    </source>
</evidence>
<evidence type="ECO:0000256" key="8">
    <source>
        <dbReference type="ARBA" id="ARBA00022989"/>
    </source>
</evidence>
<evidence type="ECO:0000256" key="6">
    <source>
        <dbReference type="ARBA" id="ARBA00022692"/>
    </source>
</evidence>
<keyword evidence="6 10" id="KW-0812">Transmembrane</keyword>
<evidence type="ECO:0000313" key="11">
    <source>
        <dbReference type="EMBL" id="KOS15887.1"/>
    </source>
</evidence>
<dbReference type="GO" id="GO:0000026">
    <property type="term" value="F:alpha-1,2-mannosyltransferase activity"/>
    <property type="evidence" value="ECO:0007669"/>
    <property type="project" value="TreeGrafter"/>
</dbReference>
<dbReference type="VEuPathDB" id="FungiDB:Malapachy_3321"/>
<feature type="transmembrane region" description="Helical" evidence="10">
    <location>
        <begin position="288"/>
        <end position="316"/>
    </location>
</feature>
<dbReference type="GeneID" id="28729670"/>
<dbReference type="EMBL" id="LGAV01000001">
    <property type="protein sequence ID" value="KOS15887.1"/>
    <property type="molecule type" value="Genomic_DNA"/>
</dbReference>
<proteinExistence type="inferred from homology"/>
<keyword evidence="5 11" id="KW-0808">Transferase</keyword>
<dbReference type="Pfam" id="PF03901">
    <property type="entry name" value="Glyco_transf_22"/>
    <property type="match status" value="1"/>
</dbReference>
<comment type="pathway">
    <text evidence="2">Protein modification; protein glycosylation.</text>
</comment>
<dbReference type="Proteomes" id="UP000037751">
    <property type="component" value="Unassembled WGS sequence"/>
</dbReference>
<dbReference type="GO" id="GO:0006487">
    <property type="term" value="P:protein N-linked glycosylation"/>
    <property type="evidence" value="ECO:0007669"/>
    <property type="project" value="TreeGrafter"/>
</dbReference>
<feature type="transmembrane region" description="Helical" evidence="10">
    <location>
        <begin position="101"/>
        <end position="121"/>
    </location>
</feature>
<dbReference type="EC" id="2.4.1.-" evidence="10"/>
<name>A0A0M8MSI4_9BASI</name>
<dbReference type="OrthoDB" id="497541at2759"/>
<dbReference type="PANTHER" id="PTHR22760">
    <property type="entry name" value="GLYCOSYLTRANSFERASE"/>
    <property type="match status" value="1"/>
</dbReference>
<dbReference type="InterPro" id="IPR005599">
    <property type="entry name" value="GPI_mannosylTrfase"/>
</dbReference>
<keyword evidence="8 10" id="KW-1133">Transmembrane helix</keyword>
<evidence type="ECO:0000256" key="7">
    <source>
        <dbReference type="ARBA" id="ARBA00022824"/>
    </source>
</evidence>
<dbReference type="PANTHER" id="PTHR22760:SF2">
    <property type="entry name" value="ALPHA-1,2-MANNOSYLTRANSFERASE ALG9"/>
    <property type="match status" value="1"/>
</dbReference>
<evidence type="ECO:0000256" key="2">
    <source>
        <dbReference type="ARBA" id="ARBA00004922"/>
    </source>
</evidence>
<feature type="transmembrane region" description="Helical" evidence="10">
    <location>
        <begin position="231"/>
        <end position="249"/>
    </location>
</feature>
<gene>
    <name evidence="11" type="ORF">Malapachy_3321</name>
</gene>
<reference evidence="11 12" key="1">
    <citation type="submission" date="2015-07" db="EMBL/GenBank/DDBJ databases">
        <title>Draft Genome Sequence of Malassezia furfur CBS1878 and Malassezia pachydermatis CBS1879.</title>
        <authorList>
            <person name="Triana S."/>
            <person name="Ohm R."/>
            <person name="Gonzalez A."/>
            <person name="DeCock H."/>
            <person name="Restrepo S."/>
            <person name="Celis A."/>
        </authorList>
    </citation>
    <scope>NUCLEOTIDE SEQUENCE [LARGE SCALE GENOMIC DNA]</scope>
    <source>
        <strain evidence="11 12">CBS 1879</strain>
    </source>
</reference>
<keyword evidence="12" id="KW-1185">Reference proteome</keyword>
<comment type="similarity">
    <text evidence="3 10">Belongs to the glycosyltransferase 22 family.</text>
</comment>
<keyword evidence="4 10" id="KW-0328">Glycosyltransferase</keyword>
<feature type="transmembrane region" description="Helical" evidence="10">
    <location>
        <begin position="401"/>
        <end position="421"/>
    </location>
</feature>
<evidence type="ECO:0000256" key="5">
    <source>
        <dbReference type="ARBA" id="ARBA00022679"/>
    </source>
</evidence>
<comment type="caution">
    <text evidence="11">The sequence shown here is derived from an EMBL/GenBank/DDBJ whole genome shotgun (WGS) entry which is preliminary data.</text>
</comment>